<comment type="caution">
    <text evidence="5">The sequence shown here is derived from an EMBL/GenBank/DDBJ whole genome shotgun (WGS) entry which is preliminary data.</text>
</comment>
<feature type="transmembrane region" description="Helical" evidence="2">
    <location>
        <begin position="52"/>
        <end position="73"/>
    </location>
</feature>
<reference evidence="5 6" key="1">
    <citation type="submission" date="2018-09" db="EMBL/GenBank/DDBJ databases">
        <title>A high-quality reference genome of wild soybean provides a powerful tool to mine soybean genomes.</title>
        <authorList>
            <person name="Xie M."/>
            <person name="Chung C.Y.L."/>
            <person name="Li M.-W."/>
            <person name="Wong F.-L."/>
            <person name="Chan T.-F."/>
            <person name="Lam H.-M."/>
        </authorList>
    </citation>
    <scope>NUCLEOTIDE SEQUENCE [LARGE SCALE GENOMIC DNA]</scope>
    <source>
        <strain evidence="6">cv. W05</strain>
        <tissue evidence="5">Hypocotyl of etiolated seedlings</tissue>
    </source>
</reference>
<feature type="region of interest" description="Disordered" evidence="1">
    <location>
        <begin position="27"/>
        <end position="46"/>
    </location>
</feature>
<organism evidence="5 6">
    <name type="scientific">Glycine soja</name>
    <name type="common">Wild soybean</name>
    <dbReference type="NCBI Taxonomy" id="3848"/>
    <lineage>
        <taxon>Eukaryota</taxon>
        <taxon>Viridiplantae</taxon>
        <taxon>Streptophyta</taxon>
        <taxon>Embryophyta</taxon>
        <taxon>Tracheophyta</taxon>
        <taxon>Spermatophyta</taxon>
        <taxon>Magnoliopsida</taxon>
        <taxon>eudicotyledons</taxon>
        <taxon>Gunneridae</taxon>
        <taxon>Pentapetalae</taxon>
        <taxon>rosids</taxon>
        <taxon>fabids</taxon>
        <taxon>Fabales</taxon>
        <taxon>Fabaceae</taxon>
        <taxon>Papilionoideae</taxon>
        <taxon>50 kb inversion clade</taxon>
        <taxon>NPAAA clade</taxon>
        <taxon>indigoferoid/millettioid clade</taxon>
        <taxon>Phaseoleae</taxon>
        <taxon>Glycine</taxon>
        <taxon>Glycine subgen. Soja</taxon>
    </lineage>
</organism>
<dbReference type="PANTHER" id="PTHR46235:SF3">
    <property type="entry name" value="PHD FINGER-CONTAINING PROTEIN DDB_G0268158"/>
    <property type="match status" value="1"/>
</dbReference>
<evidence type="ECO:0000259" key="4">
    <source>
        <dbReference type="Pfam" id="PF26055"/>
    </source>
</evidence>
<name>A0A445JN97_GLYSO</name>
<dbReference type="InterPro" id="IPR058939">
    <property type="entry name" value="Mtase_EDM2"/>
</dbReference>
<feature type="region of interest" description="Disordered" evidence="1">
    <location>
        <begin position="262"/>
        <end position="292"/>
    </location>
</feature>
<dbReference type="AlphaFoldDB" id="A0A445JN97"/>
<gene>
    <name evidence="5" type="ORF">D0Y65_022325</name>
</gene>
<evidence type="ECO:0000256" key="3">
    <source>
        <dbReference type="SAM" id="SignalP"/>
    </source>
</evidence>
<keyword evidence="2" id="KW-0812">Transmembrane</keyword>
<keyword evidence="2" id="KW-1133">Transmembrane helix</keyword>
<sequence>MVVVTTIIVVVAMVVMVAKVVAVDDNGGDDSGGGCNDGHGGDNDIHGGDDQWMAMLMVGSAAGVVVGEVAAAAEKEKSESREKRSQKLGARRKGAAIRRVHWNVEKGVACRVTVDHGPQTPPPFGLKAALANKFIDKPLTFRPKLLILTVPPETERLDEKRSPYDLVWDDKSFLLGKSFYLLGSVDANDRQIEQWNVKPPPLYLWSRPDWTDKHKVIAQEHGHFISQRELSRIKSFDKEKSPASHTMDDSYGFDIMPGHNILNSTDAPKDEGQTGCSPHGNVDRESQERLEYRVRKADKTSWKRKRTEENDGRLDYDLGDKSYRHMEPTSSSRMGEIRAAYSRTQNWPSFANPLYDSGITDVGEHRSSLPRDTAHSFKYRPYAKEDENYLKELDTRQQTRHYGIQNPNSVTSNYLSGSHHHMGPSYPACGLASESPYVMNTPAMQRYAPRPDELNHARMDPLGS</sequence>
<keyword evidence="2" id="KW-0472">Membrane</keyword>
<dbReference type="EMBL" id="QZWG01000008">
    <property type="protein sequence ID" value="RZB99867.1"/>
    <property type="molecule type" value="Genomic_DNA"/>
</dbReference>
<evidence type="ECO:0000256" key="1">
    <source>
        <dbReference type="SAM" id="MobiDB-lite"/>
    </source>
</evidence>
<feature type="compositionally biased region" description="Gly residues" evidence="1">
    <location>
        <begin position="29"/>
        <end position="38"/>
    </location>
</feature>
<keyword evidence="3" id="KW-0732">Signal</keyword>
<feature type="signal peptide" evidence="3">
    <location>
        <begin position="1"/>
        <end position="22"/>
    </location>
</feature>
<evidence type="ECO:0000313" key="5">
    <source>
        <dbReference type="EMBL" id="RZB99867.1"/>
    </source>
</evidence>
<protein>
    <submittedName>
        <fullName evidence="5">Protein ENHANCED DOWNY MILDEW 2 isoform A</fullName>
    </submittedName>
</protein>
<accession>A0A445JN97</accession>
<dbReference type="PANTHER" id="PTHR46235">
    <property type="entry name" value="PHD FINGER-CONTAINING PROTEIN DDB_G0268158"/>
    <property type="match status" value="1"/>
</dbReference>
<evidence type="ECO:0000256" key="2">
    <source>
        <dbReference type="SAM" id="Phobius"/>
    </source>
</evidence>
<dbReference type="Proteomes" id="UP000289340">
    <property type="component" value="Chromosome 8"/>
</dbReference>
<keyword evidence="6" id="KW-1185">Reference proteome</keyword>
<feature type="domain" description="DM2" evidence="4">
    <location>
        <begin position="122"/>
        <end position="219"/>
    </location>
</feature>
<proteinExistence type="predicted"/>
<feature type="chain" id="PRO_5019213638" evidence="3">
    <location>
        <begin position="23"/>
        <end position="464"/>
    </location>
</feature>
<evidence type="ECO:0000313" key="6">
    <source>
        <dbReference type="Proteomes" id="UP000289340"/>
    </source>
</evidence>
<dbReference type="Pfam" id="PF26055">
    <property type="entry name" value="Mtase_EDM2"/>
    <property type="match status" value="1"/>
</dbReference>
<feature type="compositionally biased region" description="Basic and acidic residues" evidence="1">
    <location>
        <begin position="281"/>
        <end position="292"/>
    </location>
</feature>